<evidence type="ECO:0000259" key="4">
    <source>
        <dbReference type="SMART" id="SM00822"/>
    </source>
</evidence>
<keyword evidence="2" id="KW-0560">Oxidoreductase</keyword>
<dbReference type="PRINTS" id="PR00081">
    <property type="entry name" value="GDHRDH"/>
</dbReference>
<evidence type="ECO:0000256" key="3">
    <source>
        <dbReference type="RuleBase" id="RU000363"/>
    </source>
</evidence>
<dbReference type="SMART" id="SM00822">
    <property type="entry name" value="PKS_KR"/>
    <property type="match status" value="1"/>
</dbReference>
<dbReference type="Pfam" id="PF00106">
    <property type="entry name" value="adh_short"/>
    <property type="match status" value="1"/>
</dbReference>
<dbReference type="SUPFAM" id="SSF51735">
    <property type="entry name" value="NAD(P)-binding Rossmann-fold domains"/>
    <property type="match status" value="1"/>
</dbReference>
<dbReference type="PANTHER" id="PTHR44196">
    <property type="entry name" value="DEHYDROGENASE/REDUCTASE SDR FAMILY MEMBER 7B"/>
    <property type="match status" value="1"/>
</dbReference>
<evidence type="ECO:0000313" key="5">
    <source>
        <dbReference type="EMBL" id="QIZ78726.1"/>
    </source>
</evidence>
<dbReference type="InterPro" id="IPR020904">
    <property type="entry name" value="Sc_DH/Rdtase_CS"/>
</dbReference>
<evidence type="ECO:0000256" key="2">
    <source>
        <dbReference type="ARBA" id="ARBA00023002"/>
    </source>
</evidence>
<organism evidence="5 6">
    <name type="scientific">Ferrimonas lipolytica</name>
    <dbReference type="NCBI Taxonomy" id="2724191"/>
    <lineage>
        <taxon>Bacteria</taxon>
        <taxon>Pseudomonadati</taxon>
        <taxon>Pseudomonadota</taxon>
        <taxon>Gammaproteobacteria</taxon>
        <taxon>Alteromonadales</taxon>
        <taxon>Ferrimonadaceae</taxon>
        <taxon>Ferrimonas</taxon>
    </lineage>
</organism>
<proteinExistence type="inferred from homology"/>
<dbReference type="RefSeq" id="WP_168662966.1">
    <property type="nucleotide sequence ID" value="NZ_CP051180.1"/>
</dbReference>
<dbReference type="PROSITE" id="PS00061">
    <property type="entry name" value="ADH_SHORT"/>
    <property type="match status" value="1"/>
</dbReference>
<dbReference type="AlphaFoldDB" id="A0A6H1UKH4"/>
<dbReference type="NCBIfam" id="NF004196">
    <property type="entry name" value="PRK05650.1"/>
    <property type="match status" value="1"/>
</dbReference>
<dbReference type="CDD" id="cd05233">
    <property type="entry name" value="SDR_c"/>
    <property type="match status" value="1"/>
</dbReference>
<dbReference type="InterPro" id="IPR036291">
    <property type="entry name" value="NAD(P)-bd_dom_sf"/>
</dbReference>
<feature type="domain" description="Ketoreductase" evidence="4">
    <location>
        <begin position="3"/>
        <end position="178"/>
    </location>
</feature>
<dbReference type="InterPro" id="IPR057326">
    <property type="entry name" value="KR_dom"/>
</dbReference>
<dbReference type="PANTHER" id="PTHR44196:SF1">
    <property type="entry name" value="DEHYDROGENASE_REDUCTASE SDR FAMILY MEMBER 7B"/>
    <property type="match status" value="1"/>
</dbReference>
<dbReference type="InterPro" id="IPR002347">
    <property type="entry name" value="SDR_fam"/>
</dbReference>
<dbReference type="PRINTS" id="PR00080">
    <property type="entry name" value="SDRFAMILY"/>
</dbReference>
<name>A0A6H1UKH4_9GAMM</name>
<accession>A0A6H1UKH4</accession>
<protein>
    <submittedName>
        <fullName evidence="5">SDR family oxidoreductase</fullName>
    </submittedName>
</protein>
<comment type="similarity">
    <text evidence="1 3">Belongs to the short-chain dehydrogenases/reductases (SDR) family.</text>
</comment>
<keyword evidence="6" id="KW-1185">Reference proteome</keyword>
<sequence>MSKRIVITGAASGLGLALALNYAKQGCKIAVADRQDGADAVRQIEAAGGEAFFQQCDVTDDTSMNALATAVEQRWGGVDVLVANAGVATGGAIEDESMEDWNWVTQINVLGVVRTCKVFLPLLRQGSQILCTASAAGLVGMPRMGSYCAGKSAVVSFAESMAIELAPRGIHVSWACPEFFKTNLDKSIRSNDPEMKEFVTKLLNKSGFSAEEIAATLITSMDRGEHQIVTHKSTRQVVMLQRILGKQRYIKMMIKKMAKFGVLKSKKQAA</sequence>
<dbReference type="Gene3D" id="3.40.50.720">
    <property type="entry name" value="NAD(P)-binding Rossmann-like Domain"/>
    <property type="match status" value="1"/>
</dbReference>
<dbReference type="KEGG" id="fes:HER31_18565"/>
<reference evidence="5 6" key="1">
    <citation type="submission" date="2020-04" db="EMBL/GenBank/DDBJ databases">
        <title>Ferrimonas sp. S7 isolated from sea water.</title>
        <authorList>
            <person name="Bae S.S."/>
            <person name="Baek K."/>
        </authorList>
    </citation>
    <scope>NUCLEOTIDE SEQUENCE [LARGE SCALE GENOMIC DNA]</scope>
    <source>
        <strain evidence="5 6">S7</strain>
    </source>
</reference>
<dbReference type="GO" id="GO:0016491">
    <property type="term" value="F:oxidoreductase activity"/>
    <property type="evidence" value="ECO:0007669"/>
    <property type="project" value="UniProtKB-KW"/>
</dbReference>
<dbReference type="GO" id="GO:0016020">
    <property type="term" value="C:membrane"/>
    <property type="evidence" value="ECO:0007669"/>
    <property type="project" value="TreeGrafter"/>
</dbReference>
<dbReference type="Proteomes" id="UP000501602">
    <property type="component" value="Chromosome"/>
</dbReference>
<gene>
    <name evidence="5" type="ORF">HER31_18565</name>
</gene>
<evidence type="ECO:0000256" key="1">
    <source>
        <dbReference type="ARBA" id="ARBA00006484"/>
    </source>
</evidence>
<evidence type="ECO:0000313" key="6">
    <source>
        <dbReference type="Proteomes" id="UP000501602"/>
    </source>
</evidence>
<dbReference type="EMBL" id="CP051180">
    <property type="protein sequence ID" value="QIZ78726.1"/>
    <property type="molecule type" value="Genomic_DNA"/>
</dbReference>